<evidence type="ECO:0000256" key="3">
    <source>
        <dbReference type="ARBA" id="ARBA00022737"/>
    </source>
</evidence>
<evidence type="ECO:0000256" key="2">
    <source>
        <dbReference type="ARBA" id="ARBA00022614"/>
    </source>
</evidence>
<evidence type="ECO:0000313" key="8">
    <source>
        <dbReference type="Proteomes" id="UP000823775"/>
    </source>
</evidence>
<keyword evidence="4" id="KW-0611">Plant defense</keyword>
<keyword evidence="2" id="KW-0433">Leucine-rich repeat</keyword>
<accession>A0ABS8WXW3</accession>
<feature type="non-terminal residue" evidence="7">
    <location>
        <position position="1"/>
    </location>
</feature>
<gene>
    <name evidence="7" type="ORF">HAX54_010287</name>
</gene>
<dbReference type="Gene3D" id="1.20.5.4130">
    <property type="match status" value="2"/>
</dbReference>
<evidence type="ECO:0000256" key="1">
    <source>
        <dbReference type="ARBA" id="ARBA00008894"/>
    </source>
</evidence>
<feature type="coiled-coil region" evidence="6">
    <location>
        <begin position="101"/>
        <end position="128"/>
    </location>
</feature>
<dbReference type="InterPro" id="IPR038005">
    <property type="entry name" value="RX-like_CC"/>
</dbReference>
<dbReference type="EMBL" id="JACEIK010015643">
    <property type="protein sequence ID" value="MCE3217081.1"/>
    <property type="molecule type" value="Genomic_DNA"/>
</dbReference>
<protein>
    <submittedName>
        <fullName evidence="7">Uncharacterized protein</fullName>
    </submittedName>
</protein>
<keyword evidence="3" id="KW-0677">Repeat</keyword>
<keyword evidence="5" id="KW-0067">ATP-binding</keyword>
<keyword evidence="5" id="KW-0547">Nucleotide-binding</keyword>
<sequence>LVTWSYFLVAGFRGKSEKVATPISGASAENFRLKLWQLARQEELTSETLGVLEMDGNSLAMNPQTNLPITDGLGFLDFLIGYLVETLESNSDGTFLLKHNIEIAQRELAFLREFLEKFKKQHNEYEELTSLWVQIVGVAYEVEYVVDSYVANGGGTIWYHMLSDVLEEISHIKESVKNFSEYGYECTAHSVGDSVSYNSMSQQTEKPKVNEVVVGFQDVLGKLKGFLDFLIGYLVETLESNSDRTFLLKHNIEIAQRELAFLREFLENFKKRHNEYKELTSLWVQIVGVAYEVEYVVDSYVANGGGTIWYHVLSDVLEEISHIKESVKKFSEYGYECTTHSVGDSVSYNSMSLQTEKPKVNEVVVGFQDVLGKLK</sequence>
<proteinExistence type="inferred from homology"/>
<name>A0ABS8WXW3_DATST</name>
<keyword evidence="8" id="KW-1185">Reference proteome</keyword>
<keyword evidence="6" id="KW-0175">Coiled coil</keyword>
<comment type="caution">
    <text evidence="7">The sequence shown here is derived from an EMBL/GenBank/DDBJ whole genome shotgun (WGS) entry which is preliminary data.</text>
</comment>
<comment type="similarity">
    <text evidence="1">Belongs to the disease resistance NB-LRR family.</text>
</comment>
<evidence type="ECO:0000256" key="6">
    <source>
        <dbReference type="SAM" id="Coils"/>
    </source>
</evidence>
<organism evidence="7 8">
    <name type="scientific">Datura stramonium</name>
    <name type="common">Jimsonweed</name>
    <name type="synonym">Common thornapple</name>
    <dbReference type="NCBI Taxonomy" id="4076"/>
    <lineage>
        <taxon>Eukaryota</taxon>
        <taxon>Viridiplantae</taxon>
        <taxon>Streptophyta</taxon>
        <taxon>Embryophyta</taxon>
        <taxon>Tracheophyta</taxon>
        <taxon>Spermatophyta</taxon>
        <taxon>Magnoliopsida</taxon>
        <taxon>eudicotyledons</taxon>
        <taxon>Gunneridae</taxon>
        <taxon>Pentapetalae</taxon>
        <taxon>asterids</taxon>
        <taxon>lamiids</taxon>
        <taxon>Solanales</taxon>
        <taxon>Solanaceae</taxon>
        <taxon>Solanoideae</taxon>
        <taxon>Datureae</taxon>
        <taxon>Datura</taxon>
    </lineage>
</organism>
<reference evidence="7 8" key="1">
    <citation type="journal article" date="2021" name="BMC Genomics">
        <title>Datura genome reveals duplications of psychoactive alkaloid biosynthetic genes and high mutation rate following tissue culture.</title>
        <authorList>
            <person name="Rajewski A."/>
            <person name="Carter-House D."/>
            <person name="Stajich J."/>
            <person name="Litt A."/>
        </authorList>
    </citation>
    <scope>NUCLEOTIDE SEQUENCE [LARGE SCALE GENOMIC DNA]</scope>
    <source>
        <strain evidence="7">AR-01</strain>
    </source>
</reference>
<dbReference type="CDD" id="cd14798">
    <property type="entry name" value="RX-CC_like"/>
    <property type="match status" value="2"/>
</dbReference>
<evidence type="ECO:0000313" key="7">
    <source>
        <dbReference type="EMBL" id="MCE3217081.1"/>
    </source>
</evidence>
<evidence type="ECO:0000256" key="4">
    <source>
        <dbReference type="ARBA" id="ARBA00022821"/>
    </source>
</evidence>
<evidence type="ECO:0000256" key="5">
    <source>
        <dbReference type="ARBA" id="ARBA00022840"/>
    </source>
</evidence>
<dbReference type="Proteomes" id="UP000823775">
    <property type="component" value="Unassembled WGS sequence"/>
</dbReference>
<feature type="non-terminal residue" evidence="7">
    <location>
        <position position="375"/>
    </location>
</feature>